<feature type="compositionally biased region" description="Polar residues" evidence="1">
    <location>
        <begin position="45"/>
        <end position="89"/>
    </location>
</feature>
<protein>
    <submittedName>
        <fullName evidence="3">BNR repeat-containing family member</fullName>
    </submittedName>
</protein>
<evidence type="ECO:0000313" key="4">
    <source>
        <dbReference type="Proteomes" id="UP000254051"/>
    </source>
</evidence>
<proteinExistence type="predicted"/>
<dbReference type="EMBL" id="UHJJ01000012">
    <property type="protein sequence ID" value="SUQ15377.1"/>
    <property type="molecule type" value="Genomic_DNA"/>
</dbReference>
<evidence type="ECO:0000313" key="3">
    <source>
        <dbReference type="EMBL" id="SUQ15377.1"/>
    </source>
</evidence>
<feature type="signal peptide" evidence="2">
    <location>
        <begin position="1"/>
        <end position="23"/>
    </location>
</feature>
<dbReference type="SUPFAM" id="SSF69318">
    <property type="entry name" value="Integrin alpha N-terminal domain"/>
    <property type="match status" value="1"/>
</dbReference>
<dbReference type="RefSeq" id="WP_109713158.1">
    <property type="nucleotide sequence ID" value="NZ_QGDS01000012.1"/>
</dbReference>
<dbReference type="InterPro" id="IPR028994">
    <property type="entry name" value="Integrin_alpha_N"/>
</dbReference>
<keyword evidence="2" id="KW-0732">Signal</keyword>
<gene>
    <name evidence="3" type="ORF">SAMN05216529_11225</name>
</gene>
<dbReference type="OrthoDB" id="223410at2"/>
<evidence type="ECO:0000256" key="1">
    <source>
        <dbReference type="SAM" id="MobiDB-lite"/>
    </source>
</evidence>
<keyword evidence="4" id="KW-1185">Reference proteome</keyword>
<feature type="region of interest" description="Disordered" evidence="1">
    <location>
        <begin position="29"/>
        <end position="89"/>
    </location>
</feature>
<accession>A0A315ZUN2</accession>
<dbReference type="Pfam" id="PF15892">
    <property type="entry name" value="BNR_4"/>
    <property type="match status" value="1"/>
</dbReference>
<sequence length="899" mass="99445">MKWKKGICLLAAMLVSVSNISYAEDIENSTETYEDGTTGIGMDEGQNSEQDASQNLEQNAGQDPSQSTEQSAAQNTGQSTEQNAGQSLEQDIPQSMEQDEREYVVWGQGKGITPETLDSRDDQFAPVFSDLVIVKVETSLKNKIETYWKKNTEEINFGQLISQGQIQNTKVAFYEYENAMIFTSDYGTYSIRLPMLNTFISSGGVESLGVPLGEQIIKNGHAYQKFEKGTASCRIEKCADTLVVRRRNVYYFKNTLGNGEADKVVAYGKAGDEVLVGDWDGDGLDTLCVRRGNTYYFKNSISSGEADSVIQYGKAGDEVLVGDWDGDGLDTLCVRRGNTYYFKNSISSGEADSVIQYGRAGDKVLIGDWNGDELDTLCVRRGKEYHFKNSISSGAADSIIIYGKAGDEVLVGDWDGDGMDTLCVRRQNAYYIKNSIQSGPADLTVLYGKANDVTYTGAWASQSKIEKNNAENLSFNNSQGFNYSRLTQAFAGNSVNSTAFRKSAVTTHVDAGGNQIQYCAYYDSDGTIVLARRTNAGEWSYQWTDFKGDIADAHNVVSLAVDGAGYLHMAWSRHAGALMYAKSESPGTMTMIPGQMIGTLENNVTYPEFYVQPSGDMFFLYRNGSSGNGNIVLNRYSVSSGSWQRVQDNLISGEGRISPYWQACVDSMGKLHISWVWRETADASTNYNLSYAVSSDASGSTFVNSSGEVQTLPITEDRAKPIYHIPKGSALINQTAMTADGEDKPYIISYWRVNGVVQYNVIRFTGEQWIIYNTDIRNSNFDLSGAGTRQLPCARPQILVNGVGEDVDIYVLFRDDERGGKASIAKLSLQGMEIITEKMIDITGSSLEEWEPNYDIALWNQSKKINIFMQKEYFTADGKESKNQTEYIYVTDVTSFLNE</sequence>
<name>A0A315ZUN2_9FIRM</name>
<dbReference type="AlphaFoldDB" id="A0A315ZUN2"/>
<feature type="chain" id="PRO_5043163517" evidence="2">
    <location>
        <begin position="24"/>
        <end position="899"/>
    </location>
</feature>
<dbReference type="Proteomes" id="UP000254051">
    <property type="component" value="Unassembled WGS sequence"/>
</dbReference>
<organism evidence="3 4">
    <name type="scientific">Faecalicatena contorta</name>
    <dbReference type="NCBI Taxonomy" id="39482"/>
    <lineage>
        <taxon>Bacteria</taxon>
        <taxon>Bacillati</taxon>
        <taxon>Bacillota</taxon>
        <taxon>Clostridia</taxon>
        <taxon>Lachnospirales</taxon>
        <taxon>Lachnospiraceae</taxon>
        <taxon>Faecalicatena</taxon>
    </lineage>
</organism>
<evidence type="ECO:0000256" key="2">
    <source>
        <dbReference type="SAM" id="SignalP"/>
    </source>
</evidence>
<reference evidence="4" key="1">
    <citation type="submission" date="2017-07" db="EMBL/GenBank/DDBJ databases">
        <authorList>
            <person name="Varghese N."/>
            <person name="Submissions S."/>
        </authorList>
    </citation>
    <scope>NUCLEOTIDE SEQUENCE [LARGE SCALE GENOMIC DNA]</scope>
    <source>
        <strain evidence="4">NLAE-zl-C134</strain>
    </source>
</reference>